<organism evidence="1 2">
    <name type="scientific">Pseudoalteromonas luteoviolacea S4060-1</name>
    <dbReference type="NCBI Taxonomy" id="1365257"/>
    <lineage>
        <taxon>Bacteria</taxon>
        <taxon>Pseudomonadati</taxon>
        <taxon>Pseudomonadota</taxon>
        <taxon>Gammaproteobacteria</taxon>
        <taxon>Alteromonadales</taxon>
        <taxon>Pseudoalteromonadaceae</taxon>
        <taxon>Pseudoalteromonas</taxon>
    </lineage>
</organism>
<dbReference type="Gene3D" id="3.30.559.10">
    <property type="entry name" value="Chloramphenicol acetyltransferase-like domain"/>
    <property type="match status" value="1"/>
</dbReference>
<evidence type="ECO:0000313" key="2">
    <source>
        <dbReference type="Proteomes" id="UP000076661"/>
    </source>
</evidence>
<dbReference type="PATRIC" id="fig|1365257.3.peg.5079"/>
<dbReference type="EMBL" id="AUXX01000067">
    <property type="protein sequence ID" value="KZN59710.1"/>
    <property type="molecule type" value="Genomic_DNA"/>
</dbReference>
<evidence type="ECO:0000313" key="1">
    <source>
        <dbReference type="EMBL" id="KZN59710.1"/>
    </source>
</evidence>
<accession>A0A167IM71</accession>
<dbReference type="SUPFAM" id="SSF52777">
    <property type="entry name" value="CoA-dependent acyltransferases"/>
    <property type="match status" value="1"/>
</dbReference>
<dbReference type="AlphaFoldDB" id="A0A167IM71"/>
<comment type="caution">
    <text evidence="1">The sequence shown here is derived from an EMBL/GenBank/DDBJ whole genome shotgun (WGS) entry which is preliminary data.</text>
</comment>
<proteinExistence type="predicted"/>
<dbReference type="InterPro" id="IPR023213">
    <property type="entry name" value="CAT-like_dom_sf"/>
</dbReference>
<sequence length="417" mass="47341">MKQPYPLIPLSPRALNFLALADANDNGNSCDLVILKGTPEQRDLSQAIDKIAKTHPIMQSRIVRKSLRYYWQFDTHLLPEKEFLDWSDEFDSFELWHRALRNHLFKDIVDPFNSSPVKFICIQYREYFALLFLSSHIASDGSSGYLLFKQLSAYLNSEPIAVADNSFEREAALFDCCGTKAYLTAVKQLACNLVRSCSKVALSKGNSNQCQVEYVDLGERATKNLIEWSKQRGCSVNVALNYVLSESLCRDRGLSVLETMSVRDISKQPLEYAYNNLVIVFESYIGGSNTWIDEYARHLQQLKREGYRAFQAQQKIQALSINLLPRAALKTLVRIYKRLFLKGNVILSNLGVVDFDLSHVGKYEIVDVYNFSVPLPPAGLAVVVSTYRQKLRVSFTHRGGDISDYMSAIEANILSIK</sequence>
<evidence type="ECO:0008006" key="3">
    <source>
        <dbReference type="Google" id="ProtNLM"/>
    </source>
</evidence>
<dbReference type="Proteomes" id="UP000076661">
    <property type="component" value="Unassembled WGS sequence"/>
</dbReference>
<reference evidence="1 2" key="1">
    <citation type="submission" date="2013-07" db="EMBL/GenBank/DDBJ databases">
        <title>Comparative Genomic and Metabolomic Analysis of Twelve Strains of Pseudoalteromonas luteoviolacea.</title>
        <authorList>
            <person name="Vynne N.G."/>
            <person name="Mansson M."/>
            <person name="Gram L."/>
        </authorList>
    </citation>
    <scope>NUCLEOTIDE SEQUENCE [LARGE SCALE GENOMIC DNA]</scope>
    <source>
        <strain evidence="1 2">S4060-1</strain>
    </source>
</reference>
<dbReference type="RefSeq" id="WP_063383114.1">
    <property type="nucleotide sequence ID" value="NZ_AUXX01000067.1"/>
</dbReference>
<protein>
    <recommendedName>
        <fullName evidence="3">Condensation domain-containing protein</fullName>
    </recommendedName>
</protein>
<name>A0A167IM71_9GAMM</name>
<gene>
    <name evidence="1" type="ORF">N478_08305</name>
</gene>